<dbReference type="InterPro" id="IPR055140">
    <property type="entry name" value="Thiolase_C_2"/>
</dbReference>
<dbReference type="Pfam" id="PF22691">
    <property type="entry name" value="Thiolase_C_1"/>
    <property type="match status" value="1"/>
</dbReference>
<evidence type="ECO:0000259" key="2">
    <source>
        <dbReference type="Pfam" id="PF22691"/>
    </source>
</evidence>
<dbReference type="GO" id="GO:0016747">
    <property type="term" value="F:acyltransferase activity, transferring groups other than amino-acyl groups"/>
    <property type="evidence" value="ECO:0007669"/>
    <property type="project" value="InterPro"/>
</dbReference>
<dbReference type="InterPro" id="IPR002155">
    <property type="entry name" value="Thiolase"/>
</dbReference>
<proteinExistence type="predicted"/>
<evidence type="ECO:0000313" key="3">
    <source>
        <dbReference type="EMBL" id="SKA94792.1"/>
    </source>
</evidence>
<dbReference type="PANTHER" id="PTHR42870">
    <property type="entry name" value="ACETYL-COA C-ACETYLTRANSFERASE"/>
    <property type="match status" value="1"/>
</dbReference>
<protein>
    <submittedName>
        <fullName evidence="3">Acetyl-CoA acetyltransferase</fullName>
    </submittedName>
</protein>
<evidence type="ECO:0000313" key="4">
    <source>
        <dbReference type="Proteomes" id="UP000190042"/>
    </source>
</evidence>
<sequence>MKRKEMVAIAGVGDVELLDGKVQDGLSVLQIQALAAKAALQDAGLKKDDVDGMLVAGNWGVPGIGGHPSAVVAEYLGITPKYTDSTNIGGSSFEAHIGHAAAAIQAGKCEVALIVFGSTQRSQRSRSLGGRPPILTMQYDTPYGLPFPVGAYGMAAQRHMHQYGTTSEQLAEVAVSARKWAQLNPAATKRGSLTVEDVLNSPLICDPLHKLDCCLVTDGAGAVVVVSAERARDCRKKPIWVLGHGESQSHWSIHSMPDFTKTSAAQSGKTAFEMAGVTHKDIDVLEIYDSFTITPLLTLEALGFCEPGESGHFVASQRTSPGGELPMNTNGGGLSSMHPGMYGIFLLIEAVRQLRGECGERQVHDARTALVNGTGGELSATSVCILGRD</sequence>
<dbReference type="Gene3D" id="3.40.47.10">
    <property type="match status" value="1"/>
</dbReference>
<dbReference type="RefSeq" id="WP_078817123.1">
    <property type="nucleotide sequence ID" value="NZ_FUYJ01000002.1"/>
</dbReference>
<dbReference type="Proteomes" id="UP000190042">
    <property type="component" value="Unassembled WGS sequence"/>
</dbReference>
<dbReference type="NCBIfam" id="NF004811">
    <property type="entry name" value="PRK06158.1"/>
    <property type="match status" value="1"/>
</dbReference>
<keyword evidence="3" id="KW-0808">Transferase</keyword>
<dbReference type="InterPro" id="IPR020616">
    <property type="entry name" value="Thiolase_N"/>
</dbReference>
<dbReference type="CDD" id="cd00829">
    <property type="entry name" value="SCP-x_thiolase"/>
    <property type="match status" value="1"/>
</dbReference>
<reference evidence="4" key="1">
    <citation type="submission" date="2017-02" db="EMBL/GenBank/DDBJ databases">
        <authorList>
            <person name="Varghese N."/>
            <person name="Submissions S."/>
        </authorList>
    </citation>
    <scope>NUCLEOTIDE SEQUENCE [LARGE SCALE GENOMIC DNA]</scope>
    <source>
        <strain evidence="4">DSM 23966</strain>
    </source>
</reference>
<dbReference type="PIRSF" id="PIRSF000429">
    <property type="entry name" value="Ac-CoA_Ac_transf"/>
    <property type="match status" value="1"/>
</dbReference>
<evidence type="ECO:0000259" key="1">
    <source>
        <dbReference type="Pfam" id="PF00108"/>
    </source>
</evidence>
<gene>
    <name evidence="3" type="ORF">SAMN04244570_1474</name>
</gene>
<accession>A0A1T4XZ13</accession>
<feature type="domain" description="Thiolase N-terminal" evidence="1">
    <location>
        <begin position="26"/>
        <end position="228"/>
    </location>
</feature>
<dbReference type="InterPro" id="IPR016039">
    <property type="entry name" value="Thiolase-like"/>
</dbReference>
<keyword evidence="4" id="KW-1185">Reference proteome</keyword>
<dbReference type="PANTHER" id="PTHR42870:SF1">
    <property type="entry name" value="NON-SPECIFIC LIPID-TRANSFER PROTEIN-LIKE 2"/>
    <property type="match status" value="1"/>
</dbReference>
<organism evidence="3 4">
    <name type="scientific">Sporosarcina newyorkensis</name>
    <dbReference type="NCBI Taxonomy" id="759851"/>
    <lineage>
        <taxon>Bacteria</taxon>
        <taxon>Bacillati</taxon>
        <taxon>Bacillota</taxon>
        <taxon>Bacilli</taxon>
        <taxon>Bacillales</taxon>
        <taxon>Caryophanaceae</taxon>
        <taxon>Sporosarcina</taxon>
    </lineage>
</organism>
<dbReference type="AlphaFoldDB" id="A0A1T4XZ13"/>
<dbReference type="SUPFAM" id="SSF53901">
    <property type="entry name" value="Thiolase-like"/>
    <property type="match status" value="2"/>
</dbReference>
<feature type="domain" description="Thiolase C-terminal" evidence="2">
    <location>
        <begin position="245"/>
        <end position="388"/>
    </location>
</feature>
<dbReference type="Pfam" id="PF00108">
    <property type="entry name" value="Thiolase_N"/>
    <property type="match status" value="1"/>
</dbReference>
<name>A0A1T4XZ13_9BACL</name>
<dbReference type="EMBL" id="FUYJ01000002">
    <property type="protein sequence ID" value="SKA94792.1"/>
    <property type="molecule type" value="Genomic_DNA"/>
</dbReference>